<keyword evidence="1" id="KW-0812">Transmembrane</keyword>
<dbReference type="RefSeq" id="WP_146950645.1">
    <property type="nucleotide sequence ID" value="NZ_VOQF01000021.1"/>
</dbReference>
<accession>A0A5C6VAH7</accession>
<evidence type="ECO:0008006" key="4">
    <source>
        <dbReference type="Google" id="ProtNLM"/>
    </source>
</evidence>
<gene>
    <name evidence="2" type="ORF">FS935_21225</name>
</gene>
<feature type="transmembrane region" description="Helical" evidence="1">
    <location>
        <begin position="20"/>
        <end position="38"/>
    </location>
</feature>
<organism evidence="2 3">
    <name type="scientific">Metabacillus litoralis</name>
    <dbReference type="NCBI Taxonomy" id="152268"/>
    <lineage>
        <taxon>Bacteria</taxon>
        <taxon>Bacillati</taxon>
        <taxon>Bacillota</taxon>
        <taxon>Bacilli</taxon>
        <taxon>Bacillales</taxon>
        <taxon>Bacillaceae</taxon>
        <taxon>Metabacillus</taxon>
    </lineage>
</organism>
<dbReference type="OrthoDB" id="2905500at2"/>
<keyword evidence="1" id="KW-1133">Transmembrane helix</keyword>
<dbReference type="EMBL" id="VOQF01000021">
    <property type="protein sequence ID" value="TXC82219.1"/>
    <property type="molecule type" value="Genomic_DNA"/>
</dbReference>
<dbReference type="Pfam" id="PF17353">
    <property type="entry name" value="DUF5381"/>
    <property type="match status" value="1"/>
</dbReference>
<keyword evidence="3" id="KW-1185">Reference proteome</keyword>
<dbReference type="Proteomes" id="UP000321363">
    <property type="component" value="Unassembled WGS sequence"/>
</dbReference>
<evidence type="ECO:0000313" key="3">
    <source>
        <dbReference type="Proteomes" id="UP000321363"/>
    </source>
</evidence>
<comment type="caution">
    <text evidence="2">The sequence shown here is derived from an EMBL/GenBank/DDBJ whole genome shotgun (WGS) entry which is preliminary data.</text>
</comment>
<keyword evidence="1" id="KW-0472">Membrane</keyword>
<sequence length="180" mass="20990">MLNVYSESENVIHVKGSKFMYGWILLALNGGVFACLLITHGLKFDSSYSLIYLGGGIMCLPFFLYITFWTLPGFIPGKILLTIYQGENGTIKSKKDIVYFKNIRNIDIVRNPFNLINDVIIDTFDNKTIKIWTYNLLDELAFQVLVDQYIYPYMTENSRNVWDRKLDLVKLKEITKYERV</sequence>
<dbReference type="InterPro" id="IPR035324">
    <property type="entry name" value="DUF5381"/>
</dbReference>
<protein>
    <recommendedName>
        <fullName evidence="4">YfjD family protein</fullName>
    </recommendedName>
</protein>
<evidence type="ECO:0000256" key="1">
    <source>
        <dbReference type="SAM" id="Phobius"/>
    </source>
</evidence>
<name>A0A5C6VAH7_9BACI</name>
<dbReference type="AlphaFoldDB" id="A0A5C6VAH7"/>
<proteinExistence type="predicted"/>
<evidence type="ECO:0000313" key="2">
    <source>
        <dbReference type="EMBL" id="TXC82219.1"/>
    </source>
</evidence>
<feature type="transmembrane region" description="Helical" evidence="1">
    <location>
        <begin position="50"/>
        <end position="71"/>
    </location>
</feature>
<reference evidence="2 3" key="1">
    <citation type="journal article" date="2005" name="Int. J. Syst. Evol. Microbiol.">
        <title>Bacillus litoralis sp. nov., isolated from a tidal flat of the Yellow Sea in Korea.</title>
        <authorList>
            <person name="Yoon J.H."/>
            <person name="Oh T.K."/>
        </authorList>
    </citation>
    <scope>NUCLEOTIDE SEQUENCE [LARGE SCALE GENOMIC DNA]</scope>
    <source>
        <strain evidence="2 3">SW-211</strain>
    </source>
</reference>